<dbReference type="PANTHER" id="PTHR32119">
    <property type="entry name" value="OROTIDINE 5'-PHOSPHATE DECARBOXYLASE"/>
    <property type="match status" value="1"/>
</dbReference>
<dbReference type="NCBIfam" id="TIGR01740">
    <property type="entry name" value="pyrF"/>
    <property type="match status" value="1"/>
</dbReference>
<dbReference type="UniPathway" id="UPA00070">
    <property type="reaction ID" value="UER00120"/>
</dbReference>
<dbReference type="GO" id="GO:0004590">
    <property type="term" value="F:orotidine-5'-phosphate decarboxylase activity"/>
    <property type="evidence" value="ECO:0007669"/>
    <property type="project" value="UniProtKB-EC"/>
</dbReference>
<evidence type="ECO:0000256" key="10">
    <source>
        <dbReference type="PIRSR" id="PIRSR614732-2"/>
    </source>
</evidence>
<feature type="binding site" evidence="10">
    <location>
        <position position="196"/>
    </location>
    <ligand>
        <name>substrate</name>
    </ligand>
</feature>
<dbReference type="Gene3D" id="3.20.20.70">
    <property type="entry name" value="Aldolase class I"/>
    <property type="match status" value="1"/>
</dbReference>
<keyword evidence="5 11" id="KW-0210">Decarboxylase</keyword>
<dbReference type="InterPro" id="IPR014732">
    <property type="entry name" value="OMPdecase"/>
</dbReference>
<dbReference type="EMBL" id="MHIA01000024">
    <property type="protein sequence ID" value="OGY41668.1"/>
    <property type="molecule type" value="Genomic_DNA"/>
</dbReference>
<evidence type="ECO:0000256" key="7">
    <source>
        <dbReference type="ARBA" id="ARBA00023239"/>
    </source>
</evidence>
<dbReference type="Pfam" id="PF00215">
    <property type="entry name" value="OMPdecase"/>
    <property type="match status" value="1"/>
</dbReference>
<feature type="binding site" evidence="10">
    <location>
        <position position="15"/>
    </location>
    <ligand>
        <name>substrate</name>
    </ligand>
</feature>
<feature type="active site" description="For OMPdecase activity" evidence="9">
    <location>
        <position position="73"/>
    </location>
</feature>
<feature type="binding site" evidence="10">
    <location>
        <position position="135"/>
    </location>
    <ligand>
        <name>substrate</name>
    </ligand>
</feature>
<reference evidence="13 14" key="1">
    <citation type="journal article" date="2016" name="Nat. Commun.">
        <title>Thousands of microbial genomes shed light on interconnected biogeochemical processes in an aquifer system.</title>
        <authorList>
            <person name="Anantharaman K."/>
            <person name="Brown C.T."/>
            <person name="Hug L.A."/>
            <person name="Sharon I."/>
            <person name="Castelle C.J."/>
            <person name="Probst A.J."/>
            <person name="Thomas B.C."/>
            <person name="Singh A."/>
            <person name="Wilkins M.J."/>
            <person name="Karaoz U."/>
            <person name="Brodie E.L."/>
            <person name="Williams K.H."/>
            <person name="Hubbard S.S."/>
            <person name="Banfield J.F."/>
        </authorList>
    </citation>
    <scope>NUCLEOTIDE SEQUENCE [LARGE SCALE GENOMIC DNA]</scope>
</reference>
<feature type="binding site" evidence="10">
    <location>
        <position position="205"/>
    </location>
    <ligand>
        <name>substrate</name>
    </ligand>
</feature>
<evidence type="ECO:0000256" key="2">
    <source>
        <dbReference type="ARBA" id="ARBA00004861"/>
    </source>
</evidence>
<evidence type="ECO:0000259" key="12">
    <source>
        <dbReference type="SMART" id="SM00934"/>
    </source>
</evidence>
<evidence type="ECO:0000256" key="11">
    <source>
        <dbReference type="RuleBase" id="RU000512"/>
    </source>
</evidence>
<evidence type="ECO:0000313" key="13">
    <source>
        <dbReference type="EMBL" id="OGY41668.1"/>
    </source>
</evidence>
<dbReference type="AlphaFoldDB" id="A0A1G1XNP0"/>
<dbReference type="GO" id="GO:0044205">
    <property type="term" value="P:'de novo' UMP biosynthetic process"/>
    <property type="evidence" value="ECO:0007669"/>
    <property type="project" value="UniProtKB-UniPathway"/>
</dbReference>
<proteinExistence type="inferred from homology"/>
<keyword evidence="7 11" id="KW-0456">Lyase</keyword>
<feature type="non-terminal residue" evidence="13">
    <location>
        <position position="220"/>
    </location>
</feature>
<gene>
    <name evidence="13" type="ORF">A2Y67_03895</name>
</gene>
<dbReference type="GO" id="GO:0005829">
    <property type="term" value="C:cytosol"/>
    <property type="evidence" value="ECO:0007669"/>
    <property type="project" value="TreeGrafter"/>
</dbReference>
<evidence type="ECO:0000256" key="1">
    <source>
        <dbReference type="ARBA" id="ARBA00002356"/>
    </source>
</evidence>
<dbReference type="GO" id="GO:0006207">
    <property type="term" value="P:'de novo' pyrimidine nucleobase biosynthetic process"/>
    <property type="evidence" value="ECO:0007669"/>
    <property type="project" value="InterPro"/>
</dbReference>
<dbReference type="InterPro" id="IPR011060">
    <property type="entry name" value="RibuloseP-bd_barrel"/>
</dbReference>
<feature type="active site" description="For OMPdecase activity" evidence="9">
    <location>
        <position position="68"/>
    </location>
</feature>
<keyword evidence="6 11" id="KW-0665">Pyrimidine biosynthesis</keyword>
<dbReference type="CDD" id="cd04725">
    <property type="entry name" value="OMP_decarboxylase_like"/>
    <property type="match status" value="1"/>
</dbReference>
<comment type="similarity">
    <text evidence="11">Belongs to the OMP decarboxylase family.</text>
</comment>
<accession>A0A1G1XNP0</accession>
<sequence>MKRPKGKERIIVALDVPDLDRAASLVRTLKPYVGMFKVGLQLISAVGLPQIVDWFYKQGCRAGQVFVDNKLHDIPNTIGAAARVISEMSVGMLNVHASSGLEGMRAAVENSKSGPDTGGPEQFRDTLVLAVTVLTSLSEKQCEEMYGAYPAAKVLQMALMAQEAGVDGIICSPKEIGVLRATEKLQNMLLVTPGIRPAWAAAGDQKRVMTTAEAVKVGGD</sequence>
<organism evidence="13 14">
    <name type="scientific">Candidatus Buchananbacteria bacterium RBG_13_39_9</name>
    <dbReference type="NCBI Taxonomy" id="1797531"/>
    <lineage>
        <taxon>Bacteria</taxon>
        <taxon>Candidatus Buchananiibacteriota</taxon>
    </lineage>
</organism>
<dbReference type="EC" id="4.1.1.23" evidence="3 11"/>
<evidence type="ECO:0000256" key="6">
    <source>
        <dbReference type="ARBA" id="ARBA00022975"/>
    </source>
</evidence>
<comment type="pathway">
    <text evidence="2 11">Pyrimidine metabolism; UMP biosynthesis via de novo pathway; UMP from orotate: step 2/2.</text>
</comment>
<evidence type="ECO:0000256" key="9">
    <source>
        <dbReference type="PIRSR" id="PIRSR614732-1"/>
    </source>
</evidence>
<dbReference type="InterPro" id="IPR001754">
    <property type="entry name" value="OMPdeCOase_dom"/>
</dbReference>
<comment type="catalytic activity">
    <reaction evidence="8 11">
        <text>orotidine 5'-phosphate + H(+) = UMP + CO2</text>
        <dbReference type="Rhea" id="RHEA:11596"/>
        <dbReference type="ChEBI" id="CHEBI:15378"/>
        <dbReference type="ChEBI" id="CHEBI:16526"/>
        <dbReference type="ChEBI" id="CHEBI:57538"/>
        <dbReference type="ChEBI" id="CHEBI:57865"/>
        <dbReference type="EC" id="4.1.1.23"/>
    </reaction>
</comment>
<dbReference type="SUPFAM" id="SSF51366">
    <property type="entry name" value="Ribulose-phoshate binding barrel"/>
    <property type="match status" value="1"/>
</dbReference>
<comment type="caution">
    <text evidence="13">The sequence shown here is derived from an EMBL/GenBank/DDBJ whole genome shotgun (WGS) entry which is preliminary data.</text>
</comment>
<protein>
    <recommendedName>
        <fullName evidence="4 11">Orotidine 5'-phosphate decarboxylase</fullName>
        <ecNumber evidence="3 11">4.1.1.23</ecNumber>
    </recommendedName>
</protein>
<dbReference type="NCBIfam" id="NF001273">
    <property type="entry name" value="PRK00230.1"/>
    <property type="match status" value="1"/>
</dbReference>
<evidence type="ECO:0000256" key="4">
    <source>
        <dbReference type="ARBA" id="ARBA00021923"/>
    </source>
</evidence>
<dbReference type="InterPro" id="IPR018089">
    <property type="entry name" value="OMPdecase_AS"/>
</dbReference>
<comment type="function">
    <text evidence="1">Catalyzes the decarboxylation of orotidine 5'-monophosphate (OMP) to uridine 5'-monophosphate (UMP).</text>
</comment>
<dbReference type="Proteomes" id="UP000176260">
    <property type="component" value="Unassembled WGS sequence"/>
</dbReference>
<feature type="domain" description="Orotidine 5'-phosphate decarboxylase" evidence="12">
    <location>
        <begin position="9"/>
        <end position="220"/>
    </location>
</feature>
<dbReference type="PANTHER" id="PTHR32119:SF2">
    <property type="entry name" value="OROTIDINE 5'-PHOSPHATE DECARBOXYLASE"/>
    <property type="match status" value="1"/>
</dbReference>
<dbReference type="SMART" id="SM00934">
    <property type="entry name" value="OMPdecase"/>
    <property type="match status" value="1"/>
</dbReference>
<dbReference type="InterPro" id="IPR013785">
    <property type="entry name" value="Aldolase_TIM"/>
</dbReference>
<evidence type="ECO:0000256" key="8">
    <source>
        <dbReference type="ARBA" id="ARBA00049157"/>
    </source>
</evidence>
<evidence type="ECO:0000256" key="5">
    <source>
        <dbReference type="ARBA" id="ARBA00022793"/>
    </source>
</evidence>
<feature type="binding site" evidence="10">
    <location>
        <position position="37"/>
    </location>
    <ligand>
        <name>substrate</name>
    </ligand>
</feature>
<feature type="active site" description="For OMPdecase activity" evidence="9">
    <location>
        <position position="70"/>
    </location>
</feature>
<name>A0A1G1XNP0_9BACT</name>
<evidence type="ECO:0000313" key="14">
    <source>
        <dbReference type="Proteomes" id="UP000176260"/>
    </source>
</evidence>
<evidence type="ECO:0000256" key="3">
    <source>
        <dbReference type="ARBA" id="ARBA00012321"/>
    </source>
</evidence>
<dbReference type="PROSITE" id="PS00156">
    <property type="entry name" value="OMPDECASE"/>
    <property type="match status" value="1"/>
</dbReference>